<dbReference type="Pfam" id="PF13692">
    <property type="entry name" value="Glyco_trans_1_4"/>
    <property type="match status" value="1"/>
</dbReference>
<evidence type="ECO:0000313" key="2">
    <source>
        <dbReference type="Proteomes" id="UP000788153"/>
    </source>
</evidence>
<comment type="caution">
    <text evidence="1">The sequence shown here is derived from an EMBL/GenBank/DDBJ whole genome shotgun (WGS) entry which is preliminary data.</text>
</comment>
<dbReference type="NCBIfam" id="TIGR03087">
    <property type="entry name" value="stp1"/>
    <property type="match status" value="1"/>
</dbReference>
<keyword evidence="1" id="KW-0808">Transferase</keyword>
<dbReference type="Proteomes" id="UP000788153">
    <property type="component" value="Unassembled WGS sequence"/>
</dbReference>
<gene>
    <name evidence="1" type="ORF">FHT01_002567</name>
</gene>
<name>A0ABX0U366_9SPHN</name>
<dbReference type="RefSeq" id="WP_140047495.1">
    <property type="nucleotide sequence ID" value="NZ_BAAAEV010000001.1"/>
</dbReference>
<accession>A0ABX0U366</accession>
<proteinExistence type="predicted"/>
<keyword evidence="2" id="KW-1185">Reference proteome</keyword>
<sequence length="398" mass="42449">MSGDLLFLAHRIPYPPDRGDKIRAFHLLKHLARTHRVHLVAFADDPRDLGHRGALAEWTASCTIVPRTKPKWRAGVEALASGKPISLTAFDDPAMHRAVAAVMARPALDDIVVFSGQMAQYLPRDSGCRIVMDFCDMDSAKFASYAASGSAPMRWLMAREARRLQAFESDVAARVDASLFVSAAEAALFAEATGHTATVVENGIDTERFDPAAAFAQVDLGSAAIVFTGQMDYPPNVDAVTWFADAVWPAVHARHPGSRFVIVGRAPTEAVRRLADRPGITVTGEVDDVRGWLAAAAVAVAPLRVARGVQNKVLEAMAMARPVLVSAVAAEGIDHGGTLRVADDPAALAAAIDTLLGDADAAAALGRAARERVRDRYGWDARLAVLDAIVDPSRRAAA</sequence>
<dbReference type="PANTHER" id="PTHR12526:SF600">
    <property type="entry name" value="GLYCOSYL TRANSFERASE GROUP 1"/>
    <property type="match status" value="1"/>
</dbReference>
<dbReference type="GO" id="GO:0016740">
    <property type="term" value="F:transferase activity"/>
    <property type="evidence" value="ECO:0007669"/>
    <property type="project" value="UniProtKB-KW"/>
</dbReference>
<organism evidence="1 2">
    <name type="scientific">Sphingomonas japonica</name>
    <dbReference type="NCBI Taxonomy" id="511662"/>
    <lineage>
        <taxon>Bacteria</taxon>
        <taxon>Pseudomonadati</taxon>
        <taxon>Pseudomonadota</taxon>
        <taxon>Alphaproteobacteria</taxon>
        <taxon>Sphingomonadales</taxon>
        <taxon>Sphingomonadaceae</taxon>
        <taxon>Sphingomonas</taxon>
    </lineage>
</organism>
<evidence type="ECO:0000313" key="1">
    <source>
        <dbReference type="EMBL" id="NIJ25025.1"/>
    </source>
</evidence>
<dbReference type="InterPro" id="IPR017521">
    <property type="entry name" value="Sugar_tfrase_PEP-CTERM_Stp1"/>
</dbReference>
<dbReference type="EMBL" id="JAASQP010000001">
    <property type="protein sequence ID" value="NIJ25025.1"/>
    <property type="molecule type" value="Genomic_DNA"/>
</dbReference>
<dbReference type="PANTHER" id="PTHR12526">
    <property type="entry name" value="GLYCOSYLTRANSFERASE"/>
    <property type="match status" value="1"/>
</dbReference>
<protein>
    <submittedName>
        <fullName evidence="1">Sugar transferase (PEP-CTERM/EpsH1 system associated)</fullName>
    </submittedName>
</protein>
<dbReference type="Gene3D" id="3.40.50.2000">
    <property type="entry name" value="Glycogen Phosphorylase B"/>
    <property type="match status" value="2"/>
</dbReference>
<dbReference type="SUPFAM" id="SSF53756">
    <property type="entry name" value="UDP-Glycosyltransferase/glycogen phosphorylase"/>
    <property type="match status" value="1"/>
</dbReference>
<reference evidence="1 2" key="1">
    <citation type="submission" date="2020-03" db="EMBL/GenBank/DDBJ databases">
        <title>Genomic Encyclopedia of Type Strains, Phase IV (KMG-IV): sequencing the most valuable type-strain genomes for metagenomic binning, comparative biology and taxonomic classification.</title>
        <authorList>
            <person name="Goeker M."/>
        </authorList>
    </citation>
    <scope>NUCLEOTIDE SEQUENCE [LARGE SCALE GENOMIC DNA]</scope>
    <source>
        <strain evidence="1 2">DSM 22753</strain>
    </source>
</reference>